<gene>
    <name evidence="2" type="ORF">Fot_14011</name>
</gene>
<protein>
    <submittedName>
        <fullName evidence="2">Uncharacterized protein</fullName>
    </submittedName>
</protein>
<reference evidence="3" key="1">
    <citation type="submission" date="2024-07" db="EMBL/GenBank/DDBJ databases">
        <title>Two chromosome-level genome assemblies of Korean endemic species Abeliophyllum distichum and Forsythia ovata (Oleaceae).</title>
        <authorList>
            <person name="Jang H."/>
        </authorList>
    </citation>
    <scope>NUCLEOTIDE SEQUENCE [LARGE SCALE GENOMIC DNA]</scope>
</reference>
<evidence type="ECO:0000313" key="2">
    <source>
        <dbReference type="EMBL" id="KAL2544778.1"/>
    </source>
</evidence>
<organism evidence="2 3">
    <name type="scientific">Forsythia ovata</name>
    <dbReference type="NCBI Taxonomy" id="205694"/>
    <lineage>
        <taxon>Eukaryota</taxon>
        <taxon>Viridiplantae</taxon>
        <taxon>Streptophyta</taxon>
        <taxon>Embryophyta</taxon>
        <taxon>Tracheophyta</taxon>
        <taxon>Spermatophyta</taxon>
        <taxon>Magnoliopsida</taxon>
        <taxon>eudicotyledons</taxon>
        <taxon>Gunneridae</taxon>
        <taxon>Pentapetalae</taxon>
        <taxon>asterids</taxon>
        <taxon>lamiids</taxon>
        <taxon>Lamiales</taxon>
        <taxon>Oleaceae</taxon>
        <taxon>Forsythieae</taxon>
        <taxon>Forsythia</taxon>
    </lineage>
</organism>
<dbReference type="AlphaFoldDB" id="A0ABD1W7E3"/>
<evidence type="ECO:0000313" key="3">
    <source>
        <dbReference type="Proteomes" id="UP001604277"/>
    </source>
</evidence>
<feature type="region of interest" description="Disordered" evidence="1">
    <location>
        <begin position="102"/>
        <end position="123"/>
    </location>
</feature>
<sequence>MLAAARRCPKTKRVRTRRKPISRKKAKTSQSHSKKPLQTPALHSPLQQQKTQPPHYLTNNRKHSCQLPQSSPSKSFTPIPPQESHRKELIDFRLQILDGDDSAAPAAAAASEESVGALERDGP</sequence>
<dbReference type="Proteomes" id="UP001604277">
    <property type="component" value="Unassembled WGS sequence"/>
</dbReference>
<evidence type="ECO:0000256" key="1">
    <source>
        <dbReference type="SAM" id="MobiDB-lite"/>
    </source>
</evidence>
<dbReference type="EMBL" id="JBFOLJ010000004">
    <property type="protein sequence ID" value="KAL2544778.1"/>
    <property type="molecule type" value="Genomic_DNA"/>
</dbReference>
<keyword evidence="3" id="KW-1185">Reference proteome</keyword>
<feature type="compositionally biased region" description="Basic residues" evidence="1">
    <location>
        <begin position="7"/>
        <end position="35"/>
    </location>
</feature>
<accession>A0ABD1W7E3</accession>
<feature type="region of interest" description="Disordered" evidence="1">
    <location>
        <begin position="1"/>
        <end position="89"/>
    </location>
</feature>
<comment type="caution">
    <text evidence="2">The sequence shown here is derived from an EMBL/GenBank/DDBJ whole genome shotgun (WGS) entry which is preliminary data.</text>
</comment>
<feature type="compositionally biased region" description="Polar residues" evidence="1">
    <location>
        <begin position="66"/>
        <end position="76"/>
    </location>
</feature>
<name>A0ABD1W7E3_9LAMI</name>
<proteinExistence type="predicted"/>